<feature type="domain" description="Tetrapyrrole methylase" evidence="5">
    <location>
        <begin position="114"/>
        <end position="170"/>
    </location>
</feature>
<keyword evidence="2" id="KW-0808">Transferase</keyword>
<keyword evidence="4" id="KW-0627">Porphyrin biosynthesis</keyword>
<dbReference type="InterPro" id="IPR014777">
    <property type="entry name" value="4pyrrole_Mease_sub1"/>
</dbReference>
<comment type="caution">
    <text evidence="6">The sequence shown here is derived from an EMBL/GenBank/DDBJ whole genome shotgun (WGS) entry which is preliminary data.</text>
</comment>
<dbReference type="SUPFAM" id="SSF53790">
    <property type="entry name" value="Tetrapyrrole methylase"/>
    <property type="match status" value="1"/>
</dbReference>
<dbReference type="Gene3D" id="3.30.950.10">
    <property type="entry name" value="Methyltransferase, Cobalt-precorrin-4 Transmethylase, Domain 2"/>
    <property type="match status" value="1"/>
</dbReference>
<keyword evidence="7" id="KW-1185">Reference proteome</keyword>
<dbReference type="InterPro" id="IPR035996">
    <property type="entry name" value="4pyrrol_Methylase_sf"/>
</dbReference>
<name>A0A835I2Y9_9MAGN</name>
<dbReference type="Gene3D" id="3.40.1010.10">
    <property type="entry name" value="Cobalt-precorrin-4 Transmethylase, Domain 1"/>
    <property type="match status" value="1"/>
</dbReference>
<dbReference type="GO" id="GO:0019354">
    <property type="term" value="P:siroheme biosynthetic process"/>
    <property type="evidence" value="ECO:0007669"/>
    <property type="project" value="TreeGrafter"/>
</dbReference>
<sequence>MYVLGVVARDYYPSGTLRKVLGEVLEELTKEIPPEDAERLVPVRATVSALKYSRLLRDLPKLPREYSVPATRDVDMFDYLQYTFVVSAVQGIQSRSDKITQRGEIHELLLSFAEVGASVVFGRGGEEMEFLQQQGIQVKVIPGITAASGIAAELGMPLTHRGVSNSIRFLTGHSNSVSFLFFRDFSPFESVRSL</sequence>
<evidence type="ECO:0000256" key="4">
    <source>
        <dbReference type="ARBA" id="ARBA00023244"/>
    </source>
</evidence>
<evidence type="ECO:0000256" key="3">
    <source>
        <dbReference type="ARBA" id="ARBA00022691"/>
    </source>
</evidence>
<dbReference type="InterPro" id="IPR014776">
    <property type="entry name" value="4pyrrole_Mease_sub2"/>
</dbReference>
<evidence type="ECO:0000313" key="6">
    <source>
        <dbReference type="EMBL" id="KAF9609048.1"/>
    </source>
</evidence>
<dbReference type="Pfam" id="PF00590">
    <property type="entry name" value="TP_methylase"/>
    <property type="match status" value="1"/>
</dbReference>
<dbReference type="EMBL" id="JADFTS010000004">
    <property type="protein sequence ID" value="KAF9609048.1"/>
    <property type="molecule type" value="Genomic_DNA"/>
</dbReference>
<proteinExistence type="predicted"/>
<keyword evidence="1" id="KW-0489">Methyltransferase</keyword>
<evidence type="ECO:0000259" key="5">
    <source>
        <dbReference type="Pfam" id="PF00590"/>
    </source>
</evidence>
<dbReference type="GO" id="GO:0004851">
    <property type="term" value="F:uroporphyrin-III C-methyltransferase activity"/>
    <property type="evidence" value="ECO:0007669"/>
    <property type="project" value="TreeGrafter"/>
</dbReference>
<accession>A0A835I2Y9</accession>
<dbReference type="Proteomes" id="UP000631114">
    <property type="component" value="Unassembled WGS sequence"/>
</dbReference>
<evidence type="ECO:0000313" key="7">
    <source>
        <dbReference type="Proteomes" id="UP000631114"/>
    </source>
</evidence>
<keyword evidence="3" id="KW-0949">S-adenosyl-L-methionine</keyword>
<dbReference type="OrthoDB" id="1707129at2759"/>
<evidence type="ECO:0000256" key="2">
    <source>
        <dbReference type="ARBA" id="ARBA00022679"/>
    </source>
</evidence>
<dbReference type="AlphaFoldDB" id="A0A835I2Y9"/>
<dbReference type="InterPro" id="IPR050161">
    <property type="entry name" value="Siro_Cobalamin_biosynth"/>
</dbReference>
<gene>
    <name evidence="6" type="ORF">IFM89_012488</name>
</gene>
<protein>
    <recommendedName>
        <fullName evidence="5">Tetrapyrrole methylase domain-containing protein</fullName>
    </recommendedName>
</protein>
<dbReference type="GO" id="GO:0032259">
    <property type="term" value="P:methylation"/>
    <property type="evidence" value="ECO:0007669"/>
    <property type="project" value="UniProtKB-KW"/>
</dbReference>
<organism evidence="6 7">
    <name type="scientific">Coptis chinensis</name>
    <dbReference type="NCBI Taxonomy" id="261450"/>
    <lineage>
        <taxon>Eukaryota</taxon>
        <taxon>Viridiplantae</taxon>
        <taxon>Streptophyta</taxon>
        <taxon>Embryophyta</taxon>
        <taxon>Tracheophyta</taxon>
        <taxon>Spermatophyta</taxon>
        <taxon>Magnoliopsida</taxon>
        <taxon>Ranunculales</taxon>
        <taxon>Ranunculaceae</taxon>
        <taxon>Coptidoideae</taxon>
        <taxon>Coptis</taxon>
    </lineage>
</organism>
<evidence type="ECO:0000256" key="1">
    <source>
        <dbReference type="ARBA" id="ARBA00022603"/>
    </source>
</evidence>
<dbReference type="InterPro" id="IPR000878">
    <property type="entry name" value="4pyrrol_Mease"/>
</dbReference>
<dbReference type="PANTHER" id="PTHR45790:SF3">
    <property type="entry name" value="S-ADENOSYL-L-METHIONINE-DEPENDENT UROPORPHYRINOGEN III METHYLTRANSFERASE, CHLOROPLASTIC"/>
    <property type="match status" value="1"/>
</dbReference>
<reference evidence="6 7" key="1">
    <citation type="submission" date="2020-10" db="EMBL/GenBank/DDBJ databases">
        <title>The Coptis chinensis genome and diversification of protoberbering-type alkaloids.</title>
        <authorList>
            <person name="Wang B."/>
            <person name="Shu S."/>
            <person name="Song C."/>
            <person name="Liu Y."/>
        </authorList>
    </citation>
    <scope>NUCLEOTIDE SEQUENCE [LARGE SCALE GENOMIC DNA]</scope>
    <source>
        <strain evidence="6">HL-2020</strain>
        <tissue evidence="6">Leaf</tissue>
    </source>
</reference>
<dbReference type="PANTHER" id="PTHR45790">
    <property type="entry name" value="SIROHEME SYNTHASE-RELATED"/>
    <property type="match status" value="1"/>
</dbReference>